<dbReference type="EMBL" id="CYZE01000028">
    <property type="protein sequence ID" value="CUP38634.1"/>
    <property type="molecule type" value="Genomic_DNA"/>
</dbReference>
<dbReference type="Proteomes" id="UP000095651">
    <property type="component" value="Unassembled WGS sequence"/>
</dbReference>
<dbReference type="Gene3D" id="3.40.640.10">
    <property type="entry name" value="Type I PLP-dependent aspartate aminotransferase-like (Major domain)"/>
    <property type="match status" value="1"/>
</dbReference>
<evidence type="ECO:0000256" key="5">
    <source>
        <dbReference type="ARBA" id="ARBA00037974"/>
    </source>
</evidence>
<sequence>MEYVNRRGTYSYKWDGLNDEFGRDDLLPMWIADMDFPSPPCAVAALHKYVELPLGYFKTPDSYYDAVIHWEKDQHGYEIKKEWICVTPGIVPALHWSVRTFTQPGDSVMISTPVYYPFMNAINSSEQRKLVKCDLKRSGTYYEMDFERFEKDIADNNVKLYILCNPHNPVGRVWTEEELRRILEICKQYGVIVISDEIHQDIINPRLGRKKIAAATVGDYDDMLITMASASKSFNLAALQNSFIIIPNENMRESFNSFLGKMALDDVNGFGHIATEAVLREGEPWLKEMLKIVYDNFEYLKQRFKDECPGVKVSELEGTYLTWLDFGEFCSTQEEVVDLVQNKCKIAMDFGGWFGSTDSNTFARMNIATSRENVKEACDRIVKALSKD</sequence>
<protein>
    <recommendedName>
        <fullName evidence="2">cysteine-S-conjugate beta-lyase</fullName>
        <ecNumber evidence="2">4.4.1.13</ecNumber>
    </recommendedName>
</protein>
<dbReference type="InterPro" id="IPR027619">
    <property type="entry name" value="C-S_lyase_PatB-like"/>
</dbReference>
<evidence type="ECO:0000256" key="4">
    <source>
        <dbReference type="ARBA" id="ARBA00023239"/>
    </source>
</evidence>
<proteinExistence type="inferred from homology"/>
<evidence type="ECO:0000256" key="3">
    <source>
        <dbReference type="ARBA" id="ARBA00022898"/>
    </source>
</evidence>
<dbReference type="EC" id="4.4.1.13" evidence="2"/>
<dbReference type="Pfam" id="PF00155">
    <property type="entry name" value="Aminotran_1_2"/>
    <property type="match status" value="1"/>
</dbReference>
<name>A0A174MQB5_9FIRM</name>
<accession>A0A174MQB5</accession>
<dbReference type="InterPro" id="IPR015424">
    <property type="entry name" value="PyrdxlP-dep_Trfase"/>
</dbReference>
<evidence type="ECO:0000256" key="1">
    <source>
        <dbReference type="ARBA" id="ARBA00001933"/>
    </source>
</evidence>
<comment type="similarity">
    <text evidence="5">Belongs to the class-II pyridoxal-phosphate-dependent aminotransferase family. MalY/PatB cystathionine beta-lyase subfamily.</text>
</comment>
<dbReference type="PANTHER" id="PTHR43525:SF1">
    <property type="entry name" value="PROTEIN MALY"/>
    <property type="match status" value="1"/>
</dbReference>
<evidence type="ECO:0000313" key="7">
    <source>
        <dbReference type="EMBL" id="CUP38634.1"/>
    </source>
</evidence>
<comment type="cofactor">
    <cofactor evidence="1">
        <name>pyridoxal 5'-phosphate</name>
        <dbReference type="ChEBI" id="CHEBI:597326"/>
    </cofactor>
</comment>
<reference evidence="7 8" key="1">
    <citation type="submission" date="2015-09" db="EMBL/GenBank/DDBJ databases">
        <authorList>
            <consortium name="Pathogen Informatics"/>
        </authorList>
    </citation>
    <scope>NUCLEOTIDE SEQUENCE [LARGE SCALE GENOMIC DNA]</scope>
    <source>
        <strain evidence="7 8">2789STDY5608850</strain>
    </source>
</reference>
<dbReference type="InterPro" id="IPR015422">
    <property type="entry name" value="PyrdxlP-dep_Trfase_small"/>
</dbReference>
<gene>
    <name evidence="7" type="primary">patB_1</name>
    <name evidence="7" type="ORF">ERS852407_05783</name>
</gene>
<dbReference type="InterPro" id="IPR015421">
    <property type="entry name" value="PyrdxlP-dep_Trfase_major"/>
</dbReference>
<dbReference type="PANTHER" id="PTHR43525">
    <property type="entry name" value="PROTEIN MALY"/>
    <property type="match status" value="1"/>
</dbReference>
<dbReference type="InterPro" id="IPR004839">
    <property type="entry name" value="Aminotransferase_I/II_large"/>
</dbReference>
<feature type="domain" description="Aminotransferase class I/classII large" evidence="6">
    <location>
        <begin position="61"/>
        <end position="381"/>
    </location>
</feature>
<dbReference type="SUPFAM" id="SSF53383">
    <property type="entry name" value="PLP-dependent transferases"/>
    <property type="match status" value="1"/>
</dbReference>
<dbReference type="Gene3D" id="3.90.1150.10">
    <property type="entry name" value="Aspartate Aminotransferase, domain 1"/>
    <property type="match status" value="1"/>
</dbReference>
<evidence type="ECO:0000313" key="8">
    <source>
        <dbReference type="Proteomes" id="UP000095651"/>
    </source>
</evidence>
<dbReference type="RefSeq" id="WP_055660454.1">
    <property type="nucleotide sequence ID" value="NZ_CABIXC010000028.1"/>
</dbReference>
<dbReference type="InterPro" id="IPR051798">
    <property type="entry name" value="Class-II_PLP-Dep_Aminotrans"/>
</dbReference>
<evidence type="ECO:0000259" key="6">
    <source>
        <dbReference type="Pfam" id="PF00155"/>
    </source>
</evidence>
<organism evidence="7 8">
    <name type="scientific">Hungatella hathewayi</name>
    <dbReference type="NCBI Taxonomy" id="154046"/>
    <lineage>
        <taxon>Bacteria</taxon>
        <taxon>Bacillati</taxon>
        <taxon>Bacillota</taxon>
        <taxon>Clostridia</taxon>
        <taxon>Lachnospirales</taxon>
        <taxon>Lachnospiraceae</taxon>
        <taxon>Hungatella</taxon>
    </lineage>
</organism>
<dbReference type="GO" id="GO:0030170">
    <property type="term" value="F:pyridoxal phosphate binding"/>
    <property type="evidence" value="ECO:0007669"/>
    <property type="project" value="InterPro"/>
</dbReference>
<keyword evidence="4 7" id="KW-0456">Lyase</keyword>
<keyword evidence="3" id="KW-0663">Pyridoxal phosphate</keyword>
<dbReference type="NCBIfam" id="TIGR04350">
    <property type="entry name" value="C_S_lyase_PatB"/>
    <property type="match status" value="1"/>
</dbReference>
<evidence type="ECO:0000256" key="2">
    <source>
        <dbReference type="ARBA" id="ARBA00012224"/>
    </source>
</evidence>
<dbReference type="GO" id="GO:0047804">
    <property type="term" value="F:cysteine-S-conjugate beta-lyase activity"/>
    <property type="evidence" value="ECO:0007669"/>
    <property type="project" value="UniProtKB-EC"/>
</dbReference>
<dbReference type="CDD" id="cd00609">
    <property type="entry name" value="AAT_like"/>
    <property type="match status" value="1"/>
</dbReference>
<dbReference type="AlphaFoldDB" id="A0A174MQB5"/>